<reference evidence="1" key="2">
    <citation type="journal article" date="2015" name="Data Brief">
        <title>Shoot transcriptome of the giant reed, Arundo donax.</title>
        <authorList>
            <person name="Barrero R.A."/>
            <person name="Guerrero F.D."/>
            <person name="Moolhuijzen P."/>
            <person name="Goolsby J.A."/>
            <person name="Tidwell J."/>
            <person name="Bellgard S.E."/>
            <person name="Bellgard M.I."/>
        </authorList>
    </citation>
    <scope>NUCLEOTIDE SEQUENCE</scope>
    <source>
        <tissue evidence="1">Shoot tissue taken approximately 20 cm above the soil surface</tissue>
    </source>
</reference>
<reference evidence="1" key="1">
    <citation type="submission" date="2014-09" db="EMBL/GenBank/DDBJ databases">
        <authorList>
            <person name="Magalhaes I.L.F."/>
            <person name="Oliveira U."/>
            <person name="Santos F.R."/>
            <person name="Vidigal T.H.D.A."/>
            <person name="Brescovit A.D."/>
            <person name="Santos A.J."/>
        </authorList>
    </citation>
    <scope>NUCLEOTIDE SEQUENCE</scope>
    <source>
        <tissue evidence="1">Shoot tissue taken approximately 20 cm above the soil surface</tissue>
    </source>
</reference>
<dbReference type="AlphaFoldDB" id="A0A0A9HG53"/>
<accession>A0A0A9HG53</accession>
<sequence length="32" mass="3426">MFSGMLVIYLSCSGSCSTSEKDTYADNQSVNS</sequence>
<protein>
    <submittedName>
        <fullName evidence="1">Uncharacterized protein</fullName>
    </submittedName>
</protein>
<evidence type="ECO:0000313" key="1">
    <source>
        <dbReference type="EMBL" id="JAE35722.1"/>
    </source>
</evidence>
<proteinExistence type="predicted"/>
<organism evidence="1">
    <name type="scientific">Arundo donax</name>
    <name type="common">Giant reed</name>
    <name type="synonym">Donax arundinaceus</name>
    <dbReference type="NCBI Taxonomy" id="35708"/>
    <lineage>
        <taxon>Eukaryota</taxon>
        <taxon>Viridiplantae</taxon>
        <taxon>Streptophyta</taxon>
        <taxon>Embryophyta</taxon>
        <taxon>Tracheophyta</taxon>
        <taxon>Spermatophyta</taxon>
        <taxon>Magnoliopsida</taxon>
        <taxon>Liliopsida</taxon>
        <taxon>Poales</taxon>
        <taxon>Poaceae</taxon>
        <taxon>PACMAD clade</taxon>
        <taxon>Arundinoideae</taxon>
        <taxon>Arundineae</taxon>
        <taxon>Arundo</taxon>
    </lineage>
</organism>
<dbReference type="EMBL" id="GBRH01162174">
    <property type="protein sequence ID" value="JAE35722.1"/>
    <property type="molecule type" value="Transcribed_RNA"/>
</dbReference>
<name>A0A0A9HG53_ARUDO</name>